<feature type="domain" description="Sacsin/Nov" evidence="1">
    <location>
        <begin position="28"/>
        <end position="144"/>
    </location>
</feature>
<dbReference type="NCBIfam" id="NF047352">
    <property type="entry name" value="P_loop_sacsin"/>
    <property type="match status" value="1"/>
</dbReference>
<name>A0AAQ3S603_VIGMU</name>
<gene>
    <name evidence="2" type="ORF">V8G54_010670</name>
</gene>
<dbReference type="EMBL" id="CP144698">
    <property type="protein sequence ID" value="WVZ17688.1"/>
    <property type="molecule type" value="Genomic_DNA"/>
</dbReference>
<proteinExistence type="predicted"/>
<dbReference type="Gene3D" id="3.30.565.10">
    <property type="entry name" value="Histidine kinase-like ATPase, C-terminal domain"/>
    <property type="match status" value="1"/>
</dbReference>
<dbReference type="SUPFAM" id="SSF55874">
    <property type="entry name" value="ATPase domain of HSP90 chaperone/DNA topoisomerase II/histidine kinase"/>
    <property type="match status" value="1"/>
</dbReference>
<accession>A0AAQ3S603</accession>
<dbReference type="InterPro" id="IPR052957">
    <property type="entry name" value="Auxin_embryo_med"/>
</dbReference>
<dbReference type="Pfam" id="PF25794">
    <property type="entry name" value="SACS"/>
    <property type="match status" value="1"/>
</dbReference>
<dbReference type="InterPro" id="IPR036890">
    <property type="entry name" value="HATPase_C_sf"/>
</dbReference>
<sequence>MEITPKEHIQKIRRTKFSIGGEPNRLREDLHQATKNLSTELYAKDVHFLMELIQNAEDNKYAEGVNPSLEFIITSKDITATSVPATLLIFNNEKGFSPENIESICSVGKSTKKNNRSSGYIGEKGIGFKSVFLLTVHPYIFSNGYRIRFSEKPCPDCDIGYIVPEWVEEKPTLDDIKKIYGGAAGSLPTTTLILPLKPDKVNPVKQQLSSIHPEVMLFLSKIRHLSEREDNEDPKLNTANAVSISSEINFCTSKNMNAESYTLHLSAEEKGKSENECSYYMWKQKFPVRLENVVERRMDVHEWTVTLAFPNQERLHRRKSLPGVYAFLPTEMVTNFPFIIQADFVLASSRETILLDNKWNQGILECVPSAFMDAFRTLVVGASYEAPISSLIPIFREKIKEKILGENIVPVETYKEQKHFYRPCEVSRLLPEFWDILTDAREERVYLDNLSSHNERKILSSSFDRSEYDHILSFLEVKQVGTDWYAKCIQSSNLVDEASEALYLKLLLFISKNWSIFTGSNMMDISLIKYVNSDNKLSHFTLRQCSSHPGAKQVVLADSSPSSPCSWMIDWNSEFSCKTSRFFMPQVTQQAIFQSPRRQTFSINNDSKLAVKYVHFLYHSFSKGYLSSSEVQGLCSSMPLVDKYGDVIGCRKGVLVPASESKWAELIVSNPWRNQAYVELGKEYLHPLDCAGQHTGYGKLIEFLKNYAHASDIPNIYPPNAGFSSAETPLTKKNALLLLDWIRNLKRRGGNLPDKFLKCIKEGSWLKVTINDWRPPSKSFLIGSSLGRILQSGSVLVDIPLIDEGFYGNQISEYEEELKTIGVMFSCEEACGFIGRELMSRAASFTLSRNHILLMLEFIQYLRQNYLPLDQFVNCIREGSWLRTSNGLRCPIGSVLYDSDWLVASQVSSIPFIDKDFLGEDIYKFKEELKLLGVVVGFDENYQVVIDHLKSSSDLANLTAEAVVLLMECIKSLRGSSKKINSLKGARCLKTIMGFKTPSECFLHDPLWGCILEVFDGLPIIDHQFYGEKIFSYKEELKHIGVVIHFNEAIKKFAHFFKQKATQASFNQHNVKSFLSCCRVLQGTDYKFPPEFSNIIRTEKWLQTSVGGYRSPTACILYGSEWKAISSIACLPFIDDSEKCYGEGIHEYKEELKSIGVVTEVKDGVNFVFKCLNFPSDQSTITLESVFSLLECIHVQMHVGVFEIHNDFKKRLSRNWLKTHAGYRSPDNCLLFDSKWNRFLKPTDGPFIDEKFYGPEFASYKKELNAIGVTIDVEKGCPLISNHLNNLSDYDTIVKTYGYLSEYNWKFEDKAARKIWIPESAKWVSSEQCVIHDKDNLFGSKFYVLDKVYEKKILPFFFFALEVRSMPSLDYINIWNDWESSVEELSPDQCFKFWWFMFRHLSTISEKKLANCLVKLPATSGNNKIFLLNKNDVFIPDNLHMKKLFEQEKVFVWYPQNLAPLTRCEWFNMYRKIGARNISESISMEESSLINGVEIREVDPDHICNLKVLAKLILGFLSSSSLKMEPSKRHEAVQDLPNLSFFETKGAVTASYTLSLSSGDKIIKKANRMVRWERQSSKFFTQMNWESEEASLLKYATYFSEAISEGVLQENHDHVPELAKLIRLAFLLEFNSGEIESLMESNNLLCEDEDFLSSAFPGWEVYERRRKTRANRLDHCLLIRLESWVTKRVIEGLENSVWIRRASWVAERVVGSERLRSGINVSLFAQRAGSLSERLRGLVHCMCIRTTILVAE</sequence>
<protein>
    <recommendedName>
        <fullName evidence="1">Sacsin/Nov domain-containing protein</fullName>
    </recommendedName>
</protein>
<keyword evidence="3" id="KW-1185">Reference proteome</keyword>
<reference evidence="2 3" key="1">
    <citation type="journal article" date="2023" name="Life. Sci Alliance">
        <title>Evolutionary insights into 3D genome organization and epigenetic landscape of Vigna mungo.</title>
        <authorList>
            <person name="Junaid A."/>
            <person name="Singh B."/>
            <person name="Bhatia S."/>
        </authorList>
    </citation>
    <scope>NUCLEOTIDE SEQUENCE [LARGE SCALE GENOMIC DNA]</scope>
    <source>
        <strain evidence="2">Urdbean</strain>
    </source>
</reference>
<evidence type="ECO:0000313" key="2">
    <source>
        <dbReference type="EMBL" id="WVZ17688.1"/>
    </source>
</evidence>
<dbReference type="PANTHER" id="PTHR32387:SF3">
    <property type="entry name" value="ATP_DNA BINDING PROTEIN"/>
    <property type="match status" value="1"/>
</dbReference>
<evidence type="ECO:0000259" key="1">
    <source>
        <dbReference type="Pfam" id="PF25794"/>
    </source>
</evidence>
<dbReference type="PANTHER" id="PTHR32387">
    <property type="entry name" value="WU:FJ29H11"/>
    <property type="match status" value="1"/>
</dbReference>
<dbReference type="Proteomes" id="UP001374535">
    <property type="component" value="Chromosome 3"/>
</dbReference>
<organism evidence="2 3">
    <name type="scientific">Vigna mungo</name>
    <name type="common">Black gram</name>
    <name type="synonym">Phaseolus mungo</name>
    <dbReference type="NCBI Taxonomy" id="3915"/>
    <lineage>
        <taxon>Eukaryota</taxon>
        <taxon>Viridiplantae</taxon>
        <taxon>Streptophyta</taxon>
        <taxon>Embryophyta</taxon>
        <taxon>Tracheophyta</taxon>
        <taxon>Spermatophyta</taxon>
        <taxon>Magnoliopsida</taxon>
        <taxon>eudicotyledons</taxon>
        <taxon>Gunneridae</taxon>
        <taxon>Pentapetalae</taxon>
        <taxon>rosids</taxon>
        <taxon>fabids</taxon>
        <taxon>Fabales</taxon>
        <taxon>Fabaceae</taxon>
        <taxon>Papilionoideae</taxon>
        <taxon>50 kb inversion clade</taxon>
        <taxon>NPAAA clade</taxon>
        <taxon>indigoferoid/millettioid clade</taxon>
        <taxon>Phaseoleae</taxon>
        <taxon>Vigna</taxon>
    </lineage>
</organism>
<dbReference type="InterPro" id="IPR058210">
    <property type="entry name" value="SACS/Nov_dom"/>
</dbReference>
<evidence type="ECO:0000313" key="3">
    <source>
        <dbReference type="Proteomes" id="UP001374535"/>
    </source>
</evidence>